<organism evidence="2">
    <name type="scientific">Actinomyces succiniciruminis</name>
    <dbReference type="NCBI Taxonomy" id="1522002"/>
    <lineage>
        <taxon>Bacteria</taxon>
        <taxon>Bacillati</taxon>
        <taxon>Actinomycetota</taxon>
        <taxon>Actinomycetes</taxon>
        <taxon>Actinomycetales</taxon>
        <taxon>Actinomycetaceae</taxon>
        <taxon>Actinomyces</taxon>
    </lineage>
</organism>
<feature type="transmembrane region" description="Helical" evidence="1">
    <location>
        <begin position="58"/>
        <end position="82"/>
    </location>
</feature>
<keyword evidence="1" id="KW-0472">Membrane</keyword>
<evidence type="ECO:0000256" key="1">
    <source>
        <dbReference type="SAM" id="Phobius"/>
    </source>
</evidence>
<sequence length="83" mass="8434">MNAPVIDAVAVTTPESTASTQDEAKAADLLTFRIGLLIIGAVLMVMTIVGLVTASAPLLIAAGLFTVVTTFVGVYTGVNLLAE</sequence>
<keyword evidence="1" id="KW-1133">Transmembrane helix</keyword>
<reference evidence="2" key="1">
    <citation type="submission" date="2014-07" db="EMBL/GenBank/DDBJ databases">
        <authorList>
            <person name="Zhang J.E."/>
            <person name="Yang H."/>
            <person name="Guo J."/>
            <person name="Deng Z."/>
            <person name="Luo H."/>
            <person name="Luo M."/>
            <person name="Zhao B."/>
        </authorList>
    </citation>
    <scope>NUCLEOTIDE SEQUENCE</scope>
    <source>
        <strain evidence="2">AM4</strain>
    </source>
</reference>
<feature type="transmembrane region" description="Helical" evidence="1">
    <location>
        <begin position="34"/>
        <end position="52"/>
    </location>
</feature>
<name>A0A1L7RQL1_9ACTO</name>
<proteinExistence type="predicted"/>
<evidence type="ECO:0000313" key="2">
    <source>
        <dbReference type="EMBL" id="CED92560.1"/>
    </source>
</evidence>
<dbReference type="RefSeq" id="WP_210582167.1">
    <property type="nucleotide sequence ID" value="NZ_LK995542.1"/>
</dbReference>
<gene>
    <name evidence="2" type="ORF">AAM4_2728</name>
</gene>
<dbReference type="EMBL" id="LK995542">
    <property type="protein sequence ID" value="CED92560.1"/>
    <property type="molecule type" value="Genomic_DNA"/>
</dbReference>
<accession>A0A1L7RQL1</accession>
<protein>
    <submittedName>
        <fullName evidence="2">Uncharacterized protein</fullName>
    </submittedName>
</protein>
<dbReference type="AlphaFoldDB" id="A0A1L7RQL1"/>
<keyword evidence="1" id="KW-0812">Transmembrane</keyword>